<protein>
    <recommendedName>
        <fullName evidence="4">DUF4421 domain-containing protein</fullName>
    </recommendedName>
</protein>
<dbReference type="AlphaFoldDB" id="A0A1I1LKV9"/>
<gene>
    <name evidence="2" type="ORF">SAMN05421780_10916</name>
</gene>
<dbReference type="RefSeq" id="WP_091514381.1">
    <property type="nucleotide sequence ID" value="NZ_FOLE01000009.1"/>
</dbReference>
<keyword evidence="1" id="KW-0732">Signal</keyword>
<dbReference type="STRING" id="927664.SAMN05421780_10916"/>
<dbReference type="OrthoDB" id="669053at2"/>
<feature type="signal peptide" evidence="1">
    <location>
        <begin position="1"/>
        <end position="25"/>
    </location>
</feature>
<accession>A0A1I1LKV9</accession>
<feature type="chain" id="PRO_5011663937" description="DUF4421 domain-containing protein" evidence="1">
    <location>
        <begin position="26"/>
        <end position="340"/>
    </location>
</feature>
<dbReference type="InterPro" id="IPR025535">
    <property type="entry name" value="DUF4421"/>
</dbReference>
<evidence type="ECO:0000313" key="2">
    <source>
        <dbReference type="EMBL" id="SFC73671.1"/>
    </source>
</evidence>
<evidence type="ECO:0000256" key="1">
    <source>
        <dbReference type="SAM" id="SignalP"/>
    </source>
</evidence>
<reference evidence="2 3" key="1">
    <citation type="submission" date="2016-10" db="EMBL/GenBank/DDBJ databases">
        <authorList>
            <person name="de Groot N.N."/>
        </authorList>
    </citation>
    <scope>NUCLEOTIDE SEQUENCE [LARGE SCALE GENOMIC DNA]</scope>
    <source>
        <strain evidence="2 3">DSM 6793</strain>
    </source>
</reference>
<dbReference type="Proteomes" id="UP000199514">
    <property type="component" value="Unassembled WGS sequence"/>
</dbReference>
<proteinExistence type="predicted"/>
<dbReference type="Pfam" id="PF14391">
    <property type="entry name" value="DUF4421"/>
    <property type="match status" value="1"/>
</dbReference>
<organism evidence="2 3">
    <name type="scientific">Flexibacter flexilis DSM 6793</name>
    <dbReference type="NCBI Taxonomy" id="927664"/>
    <lineage>
        <taxon>Bacteria</taxon>
        <taxon>Pseudomonadati</taxon>
        <taxon>Bacteroidota</taxon>
        <taxon>Cytophagia</taxon>
        <taxon>Cytophagales</taxon>
        <taxon>Flexibacteraceae</taxon>
        <taxon>Flexibacter</taxon>
    </lineage>
</organism>
<evidence type="ECO:0000313" key="3">
    <source>
        <dbReference type="Proteomes" id="UP000199514"/>
    </source>
</evidence>
<dbReference type="EMBL" id="FOLE01000009">
    <property type="protein sequence ID" value="SFC73671.1"/>
    <property type="molecule type" value="Genomic_DNA"/>
</dbReference>
<keyword evidence="3" id="KW-1185">Reference proteome</keyword>
<sequence length="340" mass="39551">MQKKVFSVTFLLLIINCLIENQAQAQMRLINKIIRPDIDTNYITLYPRKLMTYTAISRKYLSFYLRNKRNTAVARYNPNVNNNLNFGVLYSGIGLEYSFFTFKKDNKEDLSLYGSTYLRDFQLNLYAQQFGIDLVSQNYKGFYLNNPQDFNKTWEKGNVYPQRDDIKVTNQALNFYYILNYRKFSYQSAFRQTRHQCRSAGSVMLMAGASNYSIEADSNLIPYAADSTKFRESETFLGGRFIDFSILGGYGHTFVWRRWYVSGTVLGGFGVQAQKYQTAIEDKRGVRGIGRLYTRFAAGYNDRRFFTGVSYLLDRKTTQVDKLVLGGELSNLRFFMGVRF</sequence>
<evidence type="ECO:0008006" key="4">
    <source>
        <dbReference type="Google" id="ProtNLM"/>
    </source>
</evidence>
<name>A0A1I1LKV9_9BACT</name>